<reference evidence="3 4" key="1">
    <citation type="submission" date="2020-02" db="EMBL/GenBank/DDBJ databases">
        <authorList>
            <person name="Zheng R.K."/>
            <person name="Sun C.M."/>
        </authorList>
    </citation>
    <scope>NUCLEOTIDE SEQUENCE [LARGE SCALE GENOMIC DNA]</scope>
    <source>
        <strain evidence="4">zrk13</strain>
    </source>
</reference>
<feature type="domain" description="LTD" evidence="2">
    <location>
        <begin position="979"/>
        <end position="1101"/>
    </location>
</feature>
<dbReference type="KEGG" id="xcl:G4Z02_04160"/>
<sequence length="1146" mass="122678">MKKVLVFLSVFAFALGLAACKDEVDPVDAENIADALQKLSLDISDPLAVTEDITLPAEGLHDVTITWSSDNTDVIANDGTVTRPAVGEADVTVKITATITLGDLTETKEFTVKVKAEVPSLAVTMAEFLSETVAVGDVVELTGTVIGVIPDAGYHLYADGVATYVYVGAAFDPVVGDNVTVKGSKTIYYNLVELEDVQSTTINSSGNDMPAAVATTLEDIYAESNTDSQFYNMWVTFDGWVHEVPAGQYTNTHISWYDADLNYYDVMVYYNSGSDAAITTLEGLYGHKITAEVIIKDYHSQGYWRINAAKDAVATDLGELTDQDKANLAAAMVEFTGLDALISNLALPAGNEDMGATFAWASDNEAAVSSAGVVTAVAGSEGLATLTLTATVGTATAEKTFDCVVMDLNDAQPTSVDEALDAPDDSYVIVTGVVTGFYYDNPFIQDADGTAIVVEDMEGMVMVGDEIVVSGFIATDDYYDERRLIEDAVLQEVVSSGNELFVIDDQDNTIVVADNSLAITNKLYNMDLTVANAPANASENPVIDTYGYVFFVGDGTTFLTMKAEDFMPGFADMYVAGDVINLTFIMSDVHFNNIRMAAVIPPMQDWVAYGWTMTETDGEFSFDYSGTDANQFWNNNAQLPLWPLGEYTTSIDVTLTAPAEDFMLKVEITGGANLEVPFTGTGAEQVVSIPLDSFTEEQIPQLNLIVLFATTVDGTGTIVVHGVEFVETLPTPDWNAYGWTMVQTEDAYIFGYSGTDSSQFWNNNAQFPIDPALDPLTQAIDVTLMAEAGETFMLKIEITGGANLEVPFTATGEEQVVSIPLSGFTAEQIPQLNLIVLFATTVDGVGDIAVYSVEKVMPDWNAYGWTMTIDGDDYTFGFSGTDANQFWNNNAQYPLPEPLAANTASVDVTLTAPAQDFMLKIEITGGAFLEVPFTGTGAEQVVSIPLDGFTAEQIPQLSLIVLFATTVDGTGDITVHGIEYVEAAPEPDVFISEYIEGSSSNKAIELYNPTDAAIDLTGYVVVLYSNGSTDPGNTLDLTGQTIGAGETLVIYNSGAVADITDVGDISSNITYYNGNDAVTLEKDGVVIDIIGEIGVDTTWTVGDGATAEYTLRRDPSVGMGNATFTPSEWVVFPQNTFDGLGAHTVN</sequence>
<dbReference type="PANTHER" id="PTHR42834">
    <property type="entry name" value="ENDONUCLEASE/EXONUCLEASE/PHOSPHATASE FAMILY PROTEIN (AFU_ORTHOLOGUE AFUA_3G09210)"/>
    <property type="match status" value="1"/>
</dbReference>
<evidence type="ECO:0000313" key="4">
    <source>
        <dbReference type="Proteomes" id="UP000514720"/>
    </source>
</evidence>
<dbReference type="InterPro" id="IPR046780">
    <property type="entry name" value="aBig_2"/>
</dbReference>
<dbReference type="RefSeq" id="WP_258878605.1">
    <property type="nucleotide sequence ID" value="NZ_CP048914.1"/>
</dbReference>
<dbReference type="Proteomes" id="UP000514720">
    <property type="component" value="Chromosome"/>
</dbReference>
<evidence type="ECO:0000259" key="2">
    <source>
        <dbReference type="PROSITE" id="PS51841"/>
    </source>
</evidence>
<keyword evidence="1" id="KW-0732">Signal</keyword>
<accession>A0A7L7KQB5</accession>
<dbReference type="PANTHER" id="PTHR42834:SF1">
    <property type="entry name" value="ENDONUCLEASE_EXONUCLEASE_PHOSPHATASE FAMILY PROTEIN (AFU_ORTHOLOGUE AFUA_3G09210)"/>
    <property type="match status" value="1"/>
</dbReference>
<feature type="chain" id="PRO_5036447267" description="LTD domain-containing protein" evidence="1">
    <location>
        <begin position="19"/>
        <end position="1146"/>
    </location>
</feature>
<dbReference type="SUPFAM" id="SSF74853">
    <property type="entry name" value="Lamin A/C globular tail domain"/>
    <property type="match status" value="1"/>
</dbReference>
<evidence type="ECO:0000313" key="3">
    <source>
        <dbReference type="EMBL" id="QMS84980.1"/>
    </source>
</evidence>
<proteinExistence type="predicted"/>
<gene>
    <name evidence="3" type="ORF">G4Z02_04160</name>
</gene>
<dbReference type="PROSITE" id="PS51257">
    <property type="entry name" value="PROKAR_LIPOPROTEIN"/>
    <property type="match status" value="1"/>
</dbReference>
<dbReference type="InterPro" id="IPR036415">
    <property type="entry name" value="Lamin_tail_dom_sf"/>
</dbReference>
<keyword evidence="4" id="KW-1185">Reference proteome</keyword>
<dbReference type="Pfam" id="PF20578">
    <property type="entry name" value="aBig_2"/>
    <property type="match status" value="2"/>
</dbReference>
<organism evidence="3 4">
    <name type="scientific">Candidatus Xianfuyuplasma coldseepsis</name>
    <dbReference type="NCBI Taxonomy" id="2782163"/>
    <lineage>
        <taxon>Bacteria</taxon>
        <taxon>Bacillati</taxon>
        <taxon>Mycoplasmatota</taxon>
        <taxon>Mollicutes</taxon>
        <taxon>Candidatus Izemoplasmatales</taxon>
        <taxon>Candidatus Izemoplasmataceae</taxon>
        <taxon>Candidatus Xianfuyuplasma</taxon>
    </lineage>
</organism>
<protein>
    <recommendedName>
        <fullName evidence="2">LTD domain-containing protein</fullName>
    </recommendedName>
</protein>
<name>A0A7L7KQB5_9MOLU</name>
<evidence type="ECO:0000256" key="1">
    <source>
        <dbReference type="SAM" id="SignalP"/>
    </source>
</evidence>
<feature type="signal peptide" evidence="1">
    <location>
        <begin position="1"/>
        <end position="18"/>
    </location>
</feature>
<dbReference type="InterPro" id="IPR001322">
    <property type="entry name" value="Lamin_tail_dom"/>
</dbReference>
<dbReference type="AlphaFoldDB" id="A0A7L7KQB5"/>
<dbReference type="PROSITE" id="PS51841">
    <property type="entry name" value="LTD"/>
    <property type="match status" value="1"/>
</dbReference>
<dbReference type="Pfam" id="PF00932">
    <property type="entry name" value="LTD"/>
    <property type="match status" value="1"/>
</dbReference>
<dbReference type="EMBL" id="CP048914">
    <property type="protein sequence ID" value="QMS84980.1"/>
    <property type="molecule type" value="Genomic_DNA"/>
</dbReference>